<comment type="similarity">
    <text evidence="1">Belongs to the CTAG/PCC1 family.</text>
</comment>
<reference evidence="2 3" key="1">
    <citation type="journal article" date="2019" name="Int. J. Syst. Evol. Microbiol.">
        <title>The Global Catalogue of Microorganisms (GCM) 10K type strain sequencing project: providing services to taxonomists for standard genome sequencing and annotation.</title>
        <authorList>
            <consortium name="The Broad Institute Genomics Platform"/>
            <consortium name="The Broad Institute Genome Sequencing Center for Infectious Disease"/>
            <person name="Wu L."/>
            <person name="Ma J."/>
        </authorList>
    </citation>
    <scope>NUCLEOTIDE SEQUENCE [LARGE SCALE GENOMIC DNA]</scope>
    <source>
        <strain evidence="2 3">JCM 30072</strain>
    </source>
</reference>
<proteinExistence type="inferred from homology"/>
<dbReference type="Pfam" id="PF09341">
    <property type="entry name" value="Pcc1"/>
    <property type="match status" value="1"/>
</dbReference>
<evidence type="ECO:0000256" key="1">
    <source>
        <dbReference type="ARBA" id="ARBA00007073"/>
    </source>
</evidence>
<dbReference type="AlphaFoldDB" id="A0ABD5W448"/>
<accession>A0ABD5W448</accession>
<gene>
    <name evidence="2" type="ORF">ACFQQG_16620</name>
</gene>
<dbReference type="RefSeq" id="WP_267162284.1">
    <property type="nucleotide sequence ID" value="NZ_CP112972.1"/>
</dbReference>
<sequence>MPPDRSHDTVLAFEYPSPTAACTVARAVEPEIGDIDDDRSNVSLRHDGDTVELHVTASDVVALRASLNTWLSLVETAEAAGLAE</sequence>
<keyword evidence="3" id="KW-1185">Reference proteome</keyword>
<dbReference type="Gene3D" id="3.30.310.50">
    <property type="entry name" value="Alpha-D-phosphohexomutase, C-terminal domain"/>
    <property type="match status" value="1"/>
</dbReference>
<evidence type="ECO:0000313" key="3">
    <source>
        <dbReference type="Proteomes" id="UP001596445"/>
    </source>
</evidence>
<dbReference type="InterPro" id="IPR015419">
    <property type="entry name" value="CTAG/Pcc1"/>
</dbReference>
<name>A0ABD5W448_9EURY</name>
<organism evidence="2 3">
    <name type="scientific">Halovenus salina</name>
    <dbReference type="NCBI Taxonomy" id="1510225"/>
    <lineage>
        <taxon>Archaea</taxon>
        <taxon>Methanobacteriati</taxon>
        <taxon>Methanobacteriota</taxon>
        <taxon>Stenosarchaea group</taxon>
        <taxon>Halobacteria</taxon>
        <taxon>Halobacteriales</taxon>
        <taxon>Haloarculaceae</taxon>
        <taxon>Halovenus</taxon>
    </lineage>
</organism>
<dbReference type="EMBL" id="JBHSZI010000001">
    <property type="protein sequence ID" value="MFC7059504.1"/>
    <property type="molecule type" value="Genomic_DNA"/>
</dbReference>
<dbReference type="Proteomes" id="UP001596445">
    <property type="component" value="Unassembled WGS sequence"/>
</dbReference>
<dbReference type="GeneID" id="76631672"/>
<protein>
    <submittedName>
        <fullName evidence="2">KEOPS complex subunit Pcc1</fullName>
    </submittedName>
</protein>
<dbReference type="NCBIfam" id="NF011470">
    <property type="entry name" value="PRK14887.1"/>
    <property type="match status" value="1"/>
</dbReference>
<evidence type="ECO:0000313" key="2">
    <source>
        <dbReference type="EMBL" id="MFC7059504.1"/>
    </source>
</evidence>
<comment type="caution">
    <text evidence="2">The sequence shown here is derived from an EMBL/GenBank/DDBJ whole genome shotgun (WGS) entry which is preliminary data.</text>
</comment>